<evidence type="ECO:0000256" key="1">
    <source>
        <dbReference type="ARBA" id="ARBA00009283"/>
    </source>
</evidence>
<comment type="similarity">
    <text evidence="1">Belongs to the GDA1/CD39 NTPase family.</text>
</comment>
<dbReference type="Gene3D" id="3.30.420.150">
    <property type="entry name" value="Exopolyphosphatase. Domain 2"/>
    <property type="match status" value="1"/>
</dbReference>
<dbReference type="GO" id="GO:0016020">
    <property type="term" value="C:membrane"/>
    <property type="evidence" value="ECO:0007669"/>
    <property type="project" value="TreeGrafter"/>
</dbReference>
<reference evidence="6" key="1">
    <citation type="submission" date="2023-10" db="EMBL/GenBank/DDBJ databases">
        <authorList>
            <person name="Domelevo Entfellner J.-B."/>
        </authorList>
    </citation>
    <scope>NUCLEOTIDE SEQUENCE</scope>
</reference>
<keyword evidence="5" id="KW-1133">Transmembrane helix</keyword>
<evidence type="ECO:0000256" key="2">
    <source>
        <dbReference type="ARBA" id="ARBA00022801"/>
    </source>
</evidence>
<evidence type="ECO:0000313" key="6">
    <source>
        <dbReference type="EMBL" id="CAJ1943812.1"/>
    </source>
</evidence>
<keyword evidence="2" id="KW-0378">Hydrolase</keyword>
<feature type="active site" description="Proton acceptor" evidence="3">
    <location>
        <position position="162"/>
    </location>
</feature>
<proteinExistence type="inferred from homology"/>
<organism evidence="6 7">
    <name type="scientific">Sphenostylis stenocarpa</name>
    <dbReference type="NCBI Taxonomy" id="92480"/>
    <lineage>
        <taxon>Eukaryota</taxon>
        <taxon>Viridiplantae</taxon>
        <taxon>Streptophyta</taxon>
        <taxon>Embryophyta</taxon>
        <taxon>Tracheophyta</taxon>
        <taxon>Spermatophyta</taxon>
        <taxon>Magnoliopsida</taxon>
        <taxon>eudicotyledons</taxon>
        <taxon>Gunneridae</taxon>
        <taxon>Pentapetalae</taxon>
        <taxon>rosids</taxon>
        <taxon>fabids</taxon>
        <taxon>Fabales</taxon>
        <taxon>Fabaceae</taxon>
        <taxon>Papilionoideae</taxon>
        <taxon>50 kb inversion clade</taxon>
        <taxon>NPAAA clade</taxon>
        <taxon>indigoferoid/millettioid clade</taxon>
        <taxon>Phaseoleae</taxon>
        <taxon>Sphenostylis</taxon>
    </lineage>
</organism>
<dbReference type="Proteomes" id="UP001189624">
    <property type="component" value="Chromosome 3"/>
</dbReference>
<dbReference type="PANTHER" id="PTHR11782:SF92">
    <property type="entry name" value="APYRASE 7"/>
    <property type="match status" value="1"/>
</dbReference>
<gene>
    <name evidence="6" type="ORF">AYBTSS11_LOCUS11559</name>
</gene>
<keyword evidence="5" id="KW-0472">Membrane</keyword>
<dbReference type="EMBL" id="OY731400">
    <property type="protein sequence ID" value="CAJ1943812.1"/>
    <property type="molecule type" value="Genomic_DNA"/>
</dbReference>
<dbReference type="GO" id="GO:0009134">
    <property type="term" value="P:nucleoside diphosphate catabolic process"/>
    <property type="evidence" value="ECO:0007669"/>
    <property type="project" value="TreeGrafter"/>
</dbReference>
<keyword evidence="4" id="KW-0547">Nucleotide-binding</keyword>
<dbReference type="PANTHER" id="PTHR11782">
    <property type="entry name" value="ADENOSINE/GUANOSINE DIPHOSPHATASE"/>
    <property type="match status" value="1"/>
</dbReference>
<evidence type="ECO:0000256" key="3">
    <source>
        <dbReference type="PIRSR" id="PIRSR600407-1"/>
    </source>
</evidence>
<dbReference type="AlphaFoldDB" id="A0AA86SYW9"/>
<dbReference type="GO" id="GO:0005524">
    <property type="term" value="F:ATP binding"/>
    <property type="evidence" value="ECO:0007669"/>
    <property type="project" value="UniProtKB-KW"/>
</dbReference>
<evidence type="ECO:0000313" key="7">
    <source>
        <dbReference type="Proteomes" id="UP001189624"/>
    </source>
</evidence>
<dbReference type="GO" id="GO:0017110">
    <property type="term" value="F:nucleoside diphosphate phosphatase activity"/>
    <property type="evidence" value="ECO:0007669"/>
    <property type="project" value="TreeGrafter"/>
</dbReference>
<feature type="binding site" evidence="4">
    <location>
        <begin position="194"/>
        <end position="198"/>
    </location>
    <ligand>
        <name>ATP</name>
        <dbReference type="ChEBI" id="CHEBI:30616"/>
    </ligand>
</feature>
<evidence type="ECO:0008006" key="8">
    <source>
        <dbReference type="Google" id="ProtNLM"/>
    </source>
</evidence>
<accession>A0AA86SYW9</accession>
<keyword evidence="7" id="KW-1185">Reference proteome</keyword>
<name>A0AA86SYW9_9FABA</name>
<dbReference type="Pfam" id="PF01150">
    <property type="entry name" value="GDA1_CD39"/>
    <property type="match status" value="1"/>
</dbReference>
<keyword evidence="4" id="KW-0067">ATP-binding</keyword>
<dbReference type="Gene3D" id="3.30.420.40">
    <property type="match status" value="1"/>
</dbReference>
<feature type="transmembrane region" description="Helical" evidence="5">
    <location>
        <begin position="18"/>
        <end position="38"/>
    </location>
</feature>
<evidence type="ECO:0000256" key="5">
    <source>
        <dbReference type="SAM" id="Phobius"/>
    </source>
</evidence>
<dbReference type="InterPro" id="IPR000407">
    <property type="entry name" value="GDA1_CD39_NTPase"/>
</dbReference>
<keyword evidence="5" id="KW-0812">Transmembrane</keyword>
<protein>
    <recommendedName>
        <fullName evidence="8">Apyrase 7</fullName>
    </recommendedName>
</protein>
<sequence>MEVPKSPSKYKRIAKHKWLIKFGLVILVMLLLFLGFYLEADTGKLYASPYYTVVVDCGSTGTRVNVYEWVVGVKGISKGNLPVLLHSYPDNTALEPLIVWAEQVVPREMRGDTPAFVFATAGLRGLPREDADRILGDIEVVVKDHSFMMSKNWIKVLSGNEEAYYGWVALNYKMGTFEDNIPKSPTLGLVDLGGSSLQIVVEIDGSGDDKHVMRSRLRSMEHRIMASSLPAFGLNEAFDRTVLMLRNNQSEERTASISELRHPCLVSTLIQNYTCHSCSGLSSTYQKTHSQHQESELYSFRLTGEPDWDQCKELAIAAAMNLSDSKVSHLTVSQNCHASSFSRIGTDILNLTAVARPIKFHALSGFFFVYNKLNLSPRANISMIWESGKQICSNLWSGLRSVSDNPNYAGQFCFRVAYMASLIDYGLCLGDVETVFGPGDISWTLGAALIEGEFLWLNRTSHNAHAIISTLKNVKIGNLQD</sequence>
<evidence type="ECO:0000256" key="4">
    <source>
        <dbReference type="PIRSR" id="PIRSR600407-2"/>
    </source>
</evidence>
<dbReference type="Gramene" id="rna-AYBTSS11_LOCUS11559">
    <property type="protein sequence ID" value="CAJ1943812.1"/>
    <property type="gene ID" value="gene-AYBTSS11_LOCUS11559"/>
</dbReference>